<sequence>MPSFEHLESTRIVVEMVSISNSGSKRPSGASILIQTTRRLREDVRWLALDFHRASTMAAKCSSRNDPHSQGISSARSSGTRECPSPVDSVSRDRAPSSSESATHSTSFSSCIAGRAWRQLRRSFPEMCPVPSHPSEKFWIGHCDRFRSDMNLAPHDSSSSGLCRCPNTATYRDMLRSEGKAKPSIKSNTKPESSPNPIALK</sequence>
<protein>
    <submittedName>
        <fullName evidence="2">Uncharacterized protein</fullName>
    </submittedName>
</protein>
<feature type="compositionally biased region" description="Polar residues" evidence="1">
    <location>
        <begin position="62"/>
        <end position="80"/>
    </location>
</feature>
<feature type="compositionally biased region" description="Polar residues" evidence="1">
    <location>
        <begin position="185"/>
        <end position="201"/>
    </location>
</feature>
<accession>A0A165ZEQ1</accession>
<feature type="region of interest" description="Disordered" evidence="1">
    <location>
        <begin position="177"/>
        <end position="201"/>
    </location>
</feature>
<dbReference type="AlphaFoldDB" id="A0A165ZEQ1"/>
<evidence type="ECO:0000313" key="2">
    <source>
        <dbReference type="EMBL" id="KZP10508.1"/>
    </source>
</evidence>
<name>A0A165ZEQ1_9AGAM</name>
<organism evidence="2 3">
    <name type="scientific">Athelia psychrophila</name>
    <dbReference type="NCBI Taxonomy" id="1759441"/>
    <lineage>
        <taxon>Eukaryota</taxon>
        <taxon>Fungi</taxon>
        <taxon>Dikarya</taxon>
        <taxon>Basidiomycota</taxon>
        <taxon>Agaricomycotina</taxon>
        <taxon>Agaricomycetes</taxon>
        <taxon>Agaricomycetidae</taxon>
        <taxon>Atheliales</taxon>
        <taxon>Atheliaceae</taxon>
        <taxon>Athelia</taxon>
    </lineage>
</organism>
<dbReference type="Proteomes" id="UP000076532">
    <property type="component" value="Unassembled WGS sequence"/>
</dbReference>
<feature type="region of interest" description="Disordered" evidence="1">
    <location>
        <begin position="58"/>
        <end position="105"/>
    </location>
</feature>
<evidence type="ECO:0000313" key="3">
    <source>
        <dbReference type="Proteomes" id="UP000076532"/>
    </source>
</evidence>
<dbReference type="EMBL" id="KV417679">
    <property type="protein sequence ID" value="KZP10508.1"/>
    <property type="molecule type" value="Genomic_DNA"/>
</dbReference>
<gene>
    <name evidence="2" type="ORF">FIBSPDRAFT_217797</name>
</gene>
<evidence type="ECO:0000256" key="1">
    <source>
        <dbReference type="SAM" id="MobiDB-lite"/>
    </source>
</evidence>
<reference evidence="2 3" key="1">
    <citation type="journal article" date="2016" name="Mol. Biol. Evol.">
        <title>Comparative Genomics of Early-Diverging Mushroom-Forming Fungi Provides Insights into the Origins of Lignocellulose Decay Capabilities.</title>
        <authorList>
            <person name="Nagy L.G."/>
            <person name="Riley R."/>
            <person name="Tritt A."/>
            <person name="Adam C."/>
            <person name="Daum C."/>
            <person name="Floudas D."/>
            <person name="Sun H."/>
            <person name="Yadav J.S."/>
            <person name="Pangilinan J."/>
            <person name="Larsson K.H."/>
            <person name="Matsuura K."/>
            <person name="Barry K."/>
            <person name="Labutti K."/>
            <person name="Kuo R."/>
            <person name="Ohm R.A."/>
            <person name="Bhattacharya S.S."/>
            <person name="Shirouzu T."/>
            <person name="Yoshinaga Y."/>
            <person name="Martin F.M."/>
            <person name="Grigoriev I.V."/>
            <person name="Hibbett D.S."/>
        </authorList>
    </citation>
    <scope>NUCLEOTIDE SEQUENCE [LARGE SCALE GENOMIC DNA]</scope>
    <source>
        <strain evidence="2 3">CBS 109695</strain>
    </source>
</reference>
<keyword evidence="3" id="KW-1185">Reference proteome</keyword>
<proteinExistence type="predicted"/>